<evidence type="ECO:0000256" key="5">
    <source>
        <dbReference type="SAM" id="MobiDB-lite"/>
    </source>
</evidence>
<name>A0AAN6TBQ9_9PEZI</name>
<keyword evidence="8" id="KW-1185">Reference proteome</keyword>
<organism evidence="7 8">
    <name type="scientific">Canariomyces notabilis</name>
    <dbReference type="NCBI Taxonomy" id="2074819"/>
    <lineage>
        <taxon>Eukaryota</taxon>
        <taxon>Fungi</taxon>
        <taxon>Dikarya</taxon>
        <taxon>Ascomycota</taxon>
        <taxon>Pezizomycotina</taxon>
        <taxon>Sordariomycetes</taxon>
        <taxon>Sordariomycetidae</taxon>
        <taxon>Sordariales</taxon>
        <taxon>Chaetomiaceae</taxon>
        <taxon>Canariomyces</taxon>
    </lineage>
</organism>
<evidence type="ECO:0000259" key="6">
    <source>
        <dbReference type="Pfam" id="PF00347"/>
    </source>
</evidence>
<feature type="domain" description="Large ribosomal subunit protein uL6 alpha-beta" evidence="6">
    <location>
        <begin position="225"/>
        <end position="283"/>
    </location>
</feature>
<comment type="caution">
    <text evidence="7">The sequence shown here is derived from an EMBL/GenBank/DDBJ whole genome shotgun (WGS) entry which is preliminary data.</text>
</comment>
<dbReference type="InterPro" id="IPR020040">
    <property type="entry name" value="Ribosomal_uL6_a/b-dom"/>
</dbReference>
<dbReference type="SUPFAM" id="SSF56053">
    <property type="entry name" value="Ribosomal protein L6"/>
    <property type="match status" value="2"/>
</dbReference>
<dbReference type="InterPro" id="IPR002358">
    <property type="entry name" value="Ribosomal_uL6_CS"/>
</dbReference>
<dbReference type="InterPro" id="IPR019906">
    <property type="entry name" value="Ribosomal_uL6_bac-type"/>
</dbReference>
<dbReference type="AlphaFoldDB" id="A0AAN6TBQ9"/>
<evidence type="ECO:0000256" key="2">
    <source>
        <dbReference type="ARBA" id="ARBA00022980"/>
    </source>
</evidence>
<keyword evidence="3 4" id="KW-0687">Ribonucleoprotein</keyword>
<dbReference type="PRINTS" id="PR00059">
    <property type="entry name" value="RIBOSOMALL6"/>
</dbReference>
<dbReference type="Proteomes" id="UP001302812">
    <property type="component" value="Unassembled WGS sequence"/>
</dbReference>
<protein>
    <submittedName>
        <fullName evidence="7">Mitochondrial 54S ribosomal protein YmL16</fullName>
    </submittedName>
</protein>
<reference evidence="7" key="1">
    <citation type="journal article" date="2023" name="Mol. Phylogenet. Evol.">
        <title>Genome-scale phylogeny and comparative genomics of the fungal order Sordariales.</title>
        <authorList>
            <person name="Hensen N."/>
            <person name="Bonometti L."/>
            <person name="Westerberg I."/>
            <person name="Brannstrom I.O."/>
            <person name="Guillou S."/>
            <person name="Cros-Aarteil S."/>
            <person name="Calhoun S."/>
            <person name="Haridas S."/>
            <person name="Kuo A."/>
            <person name="Mondo S."/>
            <person name="Pangilinan J."/>
            <person name="Riley R."/>
            <person name="LaButti K."/>
            <person name="Andreopoulos B."/>
            <person name="Lipzen A."/>
            <person name="Chen C."/>
            <person name="Yan M."/>
            <person name="Daum C."/>
            <person name="Ng V."/>
            <person name="Clum A."/>
            <person name="Steindorff A."/>
            <person name="Ohm R.A."/>
            <person name="Martin F."/>
            <person name="Silar P."/>
            <person name="Natvig D.O."/>
            <person name="Lalanne C."/>
            <person name="Gautier V."/>
            <person name="Ament-Velasquez S.L."/>
            <person name="Kruys A."/>
            <person name="Hutchinson M.I."/>
            <person name="Powell A.J."/>
            <person name="Barry K."/>
            <person name="Miller A.N."/>
            <person name="Grigoriev I.V."/>
            <person name="Debuchy R."/>
            <person name="Gladieux P."/>
            <person name="Hiltunen Thoren M."/>
            <person name="Johannesson H."/>
        </authorList>
    </citation>
    <scope>NUCLEOTIDE SEQUENCE</scope>
    <source>
        <strain evidence="7">CBS 508.74</strain>
    </source>
</reference>
<dbReference type="GeneID" id="89943351"/>
<proteinExistence type="inferred from homology"/>
<gene>
    <name evidence="7" type="ORF">N656DRAFT_846201</name>
</gene>
<dbReference type="GO" id="GO:0003735">
    <property type="term" value="F:structural constituent of ribosome"/>
    <property type="evidence" value="ECO:0007669"/>
    <property type="project" value="InterPro"/>
</dbReference>
<accession>A0AAN6TBQ9</accession>
<dbReference type="Gene3D" id="3.90.930.12">
    <property type="entry name" value="Ribosomal protein L6, alpha-beta domain"/>
    <property type="match status" value="2"/>
</dbReference>
<dbReference type="GO" id="GO:0006412">
    <property type="term" value="P:translation"/>
    <property type="evidence" value="ECO:0007669"/>
    <property type="project" value="InterPro"/>
</dbReference>
<dbReference type="Pfam" id="PF00347">
    <property type="entry name" value="Ribosomal_L6"/>
    <property type="match status" value="1"/>
</dbReference>
<dbReference type="EMBL" id="MU853346">
    <property type="protein sequence ID" value="KAK4111439.1"/>
    <property type="molecule type" value="Genomic_DNA"/>
</dbReference>
<evidence type="ECO:0000256" key="4">
    <source>
        <dbReference type="RuleBase" id="RU003869"/>
    </source>
</evidence>
<dbReference type="PANTHER" id="PTHR11655:SF14">
    <property type="entry name" value="LARGE RIBOSOMAL SUBUNIT PROTEIN UL6M"/>
    <property type="match status" value="1"/>
</dbReference>
<keyword evidence="2 4" id="KW-0689">Ribosomal protein</keyword>
<evidence type="ECO:0000313" key="8">
    <source>
        <dbReference type="Proteomes" id="UP001302812"/>
    </source>
</evidence>
<evidence type="ECO:0000256" key="1">
    <source>
        <dbReference type="ARBA" id="ARBA00009356"/>
    </source>
</evidence>
<comment type="similarity">
    <text evidence="1 4">Belongs to the universal ribosomal protein uL6 family.</text>
</comment>
<dbReference type="RefSeq" id="XP_064669009.1">
    <property type="nucleotide sequence ID" value="XM_064819225.1"/>
</dbReference>
<sequence length="298" mass="33393">MNPALAGTPIFFSTQQFTSCPVAAAYRELQRLLRTSPDGTMFAQRTGRRALERVIASSSAPSTTTLPGFLVPAFQTTSPAPSSRRDFSATTHRSSKLGRTPISIPPGVEISVSEPWIKKDMTDWRRIPRRTVTVSGPLGSLDLEIPEYMSVEHDSEARRVVMSVRDREEKEQREMWGTKWSYLNNHIMGVSEGHTAVLRLVGIGFRATVEPRPALEEYPGQQFVCLKLGFSHPVELGLPKGMKASAPQPTRVLLEGIDKHQIMQFAANIRKWRPPEPYKGKGIFINDQTIKLKQKKIK</sequence>
<evidence type="ECO:0000313" key="7">
    <source>
        <dbReference type="EMBL" id="KAK4111439.1"/>
    </source>
</evidence>
<dbReference type="PROSITE" id="PS00525">
    <property type="entry name" value="RIBOSOMAL_L6_1"/>
    <property type="match status" value="1"/>
</dbReference>
<dbReference type="InterPro" id="IPR036789">
    <property type="entry name" value="Ribosomal_uL6-like_a/b-dom_sf"/>
</dbReference>
<dbReference type="GO" id="GO:0019843">
    <property type="term" value="F:rRNA binding"/>
    <property type="evidence" value="ECO:0007669"/>
    <property type="project" value="InterPro"/>
</dbReference>
<dbReference type="InterPro" id="IPR000702">
    <property type="entry name" value="Ribosomal_uL6-like"/>
</dbReference>
<dbReference type="PANTHER" id="PTHR11655">
    <property type="entry name" value="60S/50S RIBOSOMAL PROTEIN L6/L9"/>
    <property type="match status" value="1"/>
</dbReference>
<reference evidence="7" key="2">
    <citation type="submission" date="2023-05" db="EMBL/GenBank/DDBJ databases">
        <authorList>
            <consortium name="Lawrence Berkeley National Laboratory"/>
            <person name="Steindorff A."/>
            <person name="Hensen N."/>
            <person name="Bonometti L."/>
            <person name="Westerberg I."/>
            <person name="Brannstrom I.O."/>
            <person name="Guillou S."/>
            <person name="Cros-Aarteil S."/>
            <person name="Calhoun S."/>
            <person name="Haridas S."/>
            <person name="Kuo A."/>
            <person name="Mondo S."/>
            <person name="Pangilinan J."/>
            <person name="Riley R."/>
            <person name="Labutti K."/>
            <person name="Andreopoulos B."/>
            <person name="Lipzen A."/>
            <person name="Chen C."/>
            <person name="Yanf M."/>
            <person name="Daum C."/>
            <person name="Ng V."/>
            <person name="Clum A."/>
            <person name="Ohm R."/>
            <person name="Martin F."/>
            <person name="Silar P."/>
            <person name="Natvig D."/>
            <person name="Lalanne C."/>
            <person name="Gautier V."/>
            <person name="Ament-Velasquez S.L."/>
            <person name="Kruys A."/>
            <person name="Hutchinson M.I."/>
            <person name="Powell A.J."/>
            <person name="Barry K."/>
            <person name="Miller A.N."/>
            <person name="Grigoriev I.V."/>
            <person name="Debuchy R."/>
            <person name="Gladieux P."/>
            <person name="Thoren M.H."/>
            <person name="Johannesson H."/>
        </authorList>
    </citation>
    <scope>NUCLEOTIDE SEQUENCE</scope>
    <source>
        <strain evidence="7">CBS 508.74</strain>
    </source>
</reference>
<dbReference type="GO" id="GO:0005762">
    <property type="term" value="C:mitochondrial large ribosomal subunit"/>
    <property type="evidence" value="ECO:0007669"/>
    <property type="project" value="TreeGrafter"/>
</dbReference>
<evidence type="ECO:0000256" key="3">
    <source>
        <dbReference type="ARBA" id="ARBA00023274"/>
    </source>
</evidence>
<feature type="region of interest" description="Disordered" evidence="5">
    <location>
        <begin position="74"/>
        <end position="102"/>
    </location>
</feature>